<dbReference type="EMBL" id="KB202753">
    <property type="protein sequence ID" value="ESO88085.1"/>
    <property type="molecule type" value="Genomic_DNA"/>
</dbReference>
<accession>V3ZZJ4</accession>
<organism evidence="1 2">
    <name type="scientific">Lottia gigantea</name>
    <name type="common">Giant owl limpet</name>
    <dbReference type="NCBI Taxonomy" id="225164"/>
    <lineage>
        <taxon>Eukaryota</taxon>
        <taxon>Metazoa</taxon>
        <taxon>Spiralia</taxon>
        <taxon>Lophotrochozoa</taxon>
        <taxon>Mollusca</taxon>
        <taxon>Gastropoda</taxon>
        <taxon>Patellogastropoda</taxon>
        <taxon>Lottioidea</taxon>
        <taxon>Lottiidae</taxon>
        <taxon>Lottia</taxon>
    </lineage>
</organism>
<protein>
    <submittedName>
        <fullName evidence="1">Uncharacterized protein</fullName>
    </submittedName>
</protein>
<keyword evidence="2" id="KW-1185">Reference proteome</keyword>
<evidence type="ECO:0000313" key="2">
    <source>
        <dbReference type="Proteomes" id="UP000030746"/>
    </source>
</evidence>
<dbReference type="Proteomes" id="UP000030746">
    <property type="component" value="Unassembled WGS sequence"/>
</dbReference>
<reference evidence="1 2" key="1">
    <citation type="journal article" date="2013" name="Nature">
        <title>Insights into bilaterian evolution from three spiralian genomes.</title>
        <authorList>
            <person name="Simakov O."/>
            <person name="Marletaz F."/>
            <person name="Cho S.J."/>
            <person name="Edsinger-Gonzales E."/>
            <person name="Havlak P."/>
            <person name="Hellsten U."/>
            <person name="Kuo D.H."/>
            <person name="Larsson T."/>
            <person name="Lv J."/>
            <person name="Arendt D."/>
            <person name="Savage R."/>
            <person name="Osoegawa K."/>
            <person name="de Jong P."/>
            <person name="Grimwood J."/>
            <person name="Chapman J.A."/>
            <person name="Shapiro H."/>
            <person name="Aerts A."/>
            <person name="Otillar R.P."/>
            <person name="Terry A.Y."/>
            <person name="Boore J.L."/>
            <person name="Grigoriev I.V."/>
            <person name="Lindberg D.R."/>
            <person name="Seaver E.C."/>
            <person name="Weisblat D.A."/>
            <person name="Putnam N.H."/>
            <person name="Rokhsar D.S."/>
        </authorList>
    </citation>
    <scope>NUCLEOTIDE SEQUENCE [LARGE SCALE GENOMIC DNA]</scope>
</reference>
<dbReference type="GeneID" id="20243461"/>
<proteinExistence type="predicted"/>
<name>V3ZZJ4_LOTGI</name>
<dbReference type="AlphaFoldDB" id="V3ZZJ4"/>
<dbReference type="KEGG" id="lgi:LOTGIDRAFT_175908"/>
<dbReference type="CTD" id="20243461"/>
<sequence length="187" mass="21423">MATNNIKIKFTDCSTYPNVTDANFDKDCNGNVVITCRKGFKMVQELECVEEEWRYQNPICKRTECSYKYLNKTCLASSNTDYYDYTSTEDDLCDEECKSFTRWCTASLNSGNYCNLYKAPIIFGSFDTDLNQCIEKCKERSDCVTMSSSTVANKKCFLFNVTVTAESSISFVELHFCVLKITCLYMA</sequence>
<dbReference type="RefSeq" id="XP_009061228.1">
    <property type="nucleotide sequence ID" value="XM_009062980.1"/>
</dbReference>
<dbReference type="HOGENOM" id="CLU_113469_2_0_1"/>
<evidence type="ECO:0000313" key="1">
    <source>
        <dbReference type="EMBL" id="ESO88085.1"/>
    </source>
</evidence>
<gene>
    <name evidence="1" type="ORF">LOTGIDRAFT_175908</name>
</gene>